<proteinExistence type="predicted"/>
<accession>A0A0R3WPN9</accession>
<sequence length="614" mass="67210">MFDPSIVHFKVICRPAPNRGKGVGSASLRLQEVTTNAYFVFTEGIFDYEETRSASVEIICSDNADSFNTRERTLRITVAIGDANDHYPEFGVTEFLAKLPEHSPKGKRVVQVTATDADSGIHARLTYSLVSSDSGRCSVQEIFNIDSTTGVVTVKNSECLDRETNEEIEAYVAAEDGGGLSTSVKLRIRLMDLNDNSPLIEVPDSLSVTENLPAGAVVGRVRCTDADVGSNAEVRLELSSNNTQQVRNAFDTISESGNAKNSYSFRGKVRGMSEVVGLLVTKKPLDREDIESYTIYFVATDSGNPQRTTYKSVQVLVLDENDNVPTLRFPQLDTTVGYHPQVYTNSPHGSKVCVLRSYDPDKGENGTVIYALQRDTNGSRYFQLDQTTGELTTAWHHRGPLPGVYAVRVLLYDMGQSPTKVAWNFFVYISPRNPLLDSVHLSKSSSAGRASNITALTKSKNRLTHTTVIMISVAVLIVLILLISCICMVKVLLRSRAKSNHQSHNQRQADGGIKEPSTGMYSPPALNMIFTQAAPLIDNAMAIDNLKHTFPTPSHSSWCMKPFGQNEVVTQVTPDGAPVDGSAGSNYLFASLQTGCNTFSRGGYSALWQNYPIS</sequence>
<dbReference type="GO" id="GO:0005509">
    <property type="term" value="F:calcium ion binding"/>
    <property type="evidence" value="ECO:0007669"/>
    <property type="project" value="UniProtKB-UniRule"/>
</dbReference>
<name>A0A0R3WPN9_HYDTA</name>
<dbReference type="WBParaSite" id="TTAC_0000272901-mRNA-1">
    <property type="protein sequence ID" value="TTAC_0000272901-mRNA-1"/>
    <property type="gene ID" value="TTAC_0000272901"/>
</dbReference>
<dbReference type="PROSITE" id="PS50268">
    <property type="entry name" value="CADHERIN_2"/>
    <property type="match status" value="4"/>
</dbReference>
<comment type="subcellular location">
    <subcellularLocation>
        <location evidence="1">Membrane</location>
    </subcellularLocation>
</comment>
<evidence type="ECO:0000256" key="3">
    <source>
        <dbReference type="ARBA" id="ARBA00022737"/>
    </source>
</evidence>
<reference evidence="10 11" key="2">
    <citation type="submission" date="2018-11" db="EMBL/GenBank/DDBJ databases">
        <authorList>
            <consortium name="Pathogen Informatics"/>
        </authorList>
    </citation>
    <scope>NUCLEOTIDE SEQUENCE [LARGE SCALE GENOMIC DNA]</scope>
</reference>
<evidence type="ECO:0000313" key="10">
    <source>
        <dbReference type="EMBL" id="VDM20970.1"/>
    </source>
</evidence>
<dbReference type="GO" id="GO:0045296">
    <property type="term" value="F:cadherin binding"/>
    <property type="evidence" value="ECO:0007669"/>
    <property type="project" value="TreeGrafter"/>
</dbReference>
<evidence type="ECO:0000259" key="9">
    <source>
        <dbReference type="PROSITE" id="PS50268"/>
    </source>
</evidence>
<dbReference type="GO" id="GO:0007156">
    <property type="term" value="P:homophilic cell adhesion via plasma membrane adhesion molecules"/>
    <property type="evidence" value="ECO:0007669"/>
    <property type="project" value="InterPro"/>
</dbReference>
<evidence type="ECO:0000256" key="4">
    <source>
        <dbReference type="ARBA" id="ARBA00022837"/>
    </source>
</evidence>
<feature type="domain" description="Cadherin" evidence="9">
    <location>
        <begin position="200"/>
        <end position="327"/>
    </location>
</feature>
<dbReference type="GO" id="GO:0016477">
    <property type="term" value="P:cell migration"/>
    <property type="evidence" value="ECO:0007669"/>
    <property type="project" value="TreeGrafter"/>
</dbReference>
<feature type="transmembrane region" description="Helical" evidence="8">
    <location>
        <begin position="468"/>
        <end position="493"/>
    </location>
</feature>
<organism evidence="12">
    <name type="scientific">Hydatigena taeniaeformis</name>
    <name type="common">Feline tapeworm</name>
    <name type="synonym">Taenia taeniaeformis</name>
    <dbReference type="NCBI Taxonomy" id="6205"/>
    <lineage>
        <taxon>Eukaryota</taxon>
        <taxon>Metazoa</taxon>
        <taxon>Spiralia</taxon>
        <taxon>Lophotrochozoa</taxon>
        <taxon>Platyhelminthes</taxon>
        <taxon>Cestoda</taxon>
        <taxon>Eucestoda</taxon>
        <taxon>Cyclophyllidea</taxon>
        <taxon>Taeniidae</taxon>
        <taxon>Hydatigera</taxon>
    </lineage>
</organism>
<dbReference type="GO" id="GO:0008013">
    <property type="term" value="F:beta-catenin binding"/>
    <property type="evidence" value="ECO:0007669"/>
    <property type="project" value="TreeGrafter"/>
</dbReference>
<evidence type="ECO:0000256" key="6">
    <source>
        <dbReference type="ARBA" id="ARBA00023136"/>
    </source>
</evidence>
<evidence type="ECO:0000256" key="7">
    <source>
        <dbReference type="PROSITE-ProRule" id="PRU00043"/>
    </source>
</evidence>
<dbReference type="SUPFAM" id="SSF49313">
    <property type="entry name" value="Cadherin-like"/>
    <property type="match status" value="3"/>
</dbReference>
<dbReference type="InterPro" id="IPR020894">
    <property type="entry name" value="Cadherin_CS"/>
</dbReference>
<evidence type="ECO:0000313" key="12">
    <source>
        <dbReference type="WBParaSite" id="TTAC_0000272901-mRNA-1"/>
    </source>
</evidence>
<dbReference type="Gene3D" id="2.60.40.60">
    <property type="entry name" value="Cadherins"/>
    <property type="match status" value="4"/>
</dbReference>
<dbReference type="STRING" id="6205.A0A0R3WPN9"/>
<feature type="domain" description="Cadherin" evidence="9">
    <location>
        <begin position="46"/>
        <end position="90"/>
    </location>
</feature>
<dbReference type="OrthoDB" id="6252479at2759"/>
<dbReference type="FunFam" id="2.60.40.60:FF:000020">
    <property type="entry name" value="Dachsous cadherin-related 1b"/>
    <property type="match status" value="1"/>
</dbReference>
<gene>
    <name evidence="10" type="ORF">TTAC_LOCUS2714</name>
</gene>
<evidence type="ECO:0000256" key="1">
    <source>
        <dbReference type="ARBA" id="ARBA00004370"/>
    </source>
</evidence>
<keyword evidence="6 8" id="KW-0472">Membrane</keyword>
<keyword evidence="4 7" id="KW-0106">Calcium</keyword>
<dbReference type="InterPro" id="IPR002126">
    <property type="entry name" value="Cadherin-like_dom"/>
</dbReference>
<dbReference type="FunFam" id="2.60.40.60:FF:000092">
    <property type="entry name" value="Protocadherin 8"/>
    <property type="match status" value="1"/>
</dbReference>
<evidence type="ECO:0000256" key="2">
    <source>
        <dbReference type="ARBA" id="ARBA00022692"/>
    </source>
</evidence>
<feature type="domain" description="Cadherin" evidence="9">
    <location>
        <begin position="334"/>
        <end position="418"/>
    </location>
</feature>
<keyword evidence="11" id="KW-1185">Reference proteome</keyword>
<dbReference type="Pfam" id="PF00028">
    <property type="entry name" value="Cadherin"/>
    <property type="match status" value="3"/>
</dbReference>
<dbReference type="PROSITE" id="PS00232">
    <property type="entry name" value="CADHERIN_1"/>
    <property type="match status" value="1"/>
</dbReference>
<dbReference type="GO" id="GO:0016342">
    <property type="term" value="C:catenin complex"/>
    <property type="evidence" value="ECO:0007669"/>
    <property type="project" value="TreeGrafter"/>
</dbReference>
<feature type="domain" description="Cadherin" evidence="9">
    <location>
        <begin position="91"/>
        <end position="200"/>
    </location>
</feature>
<evidence type="ECO:0000256" key="5">
    <source>
        <dbReference type="ARBA" id="ARBA00022989"/>
    </source>
</evidence>
<evidence type="ECO:0000313" key="11">
    <source>
        <dbReference type="Proteomes" id="UP000274429"/>
    </source>
</evidence>
<keyword evidence="3" id="KW-0677">Repeat</keyword>
<protein>
    <submittedName>
        <fullName evidence="12">Cadherin domain-containing protein</fullName>
    </submittedName>
</protein>
<dbReference type="PANTHER" id="PTHR24027">
    <property type="entry name" value="CADHERIN-23"/>
    <property type="match status" value="1"/>
</dbReference>
<dbReference type="SMART" id="SM00112">
    <property type="entry name" value="CA"/>
    <property type="match status" value="4"/>
</dbReference>
<dbReference type="InterPro" id="IPR015919">
    <property type="entry name" value="Cadherin-like_sf"/>
</dbReference>
<keyword evidence="5 8" id="KW-1133">Transmembrane helix</keyword>
<dbReference type="AlphaFoldDB" id="A0A0R3WPN9"/>
<dbReference type="PRINTS" id="PR00205">
    <property type="entry name" value="CADHERIN"/>
</dbReference>
<dbReference type="InterPro" id="IPR039808">
    <property type="entry name" value="Cadherin"/>
</dbReference>
<keyword evidence="2 8" id="KW-0812">Transmembrane</keyword>
<dbReference type="Proteomes" id="UP000274429">
    <property type="component" value="Unassembled WGS sequence"/>
</dbReference>
<reference evidence="12" key="1">
    <citation type="submission" date="2017-02" db="UniProtKB">
        <authorList>
            <consortium name="WormBaseParasite"/>
        </authorList>
    </citation>
    <scope>IDENTIFICATION</scope>
</reference>
<dbReference type="CDD" id="cd11304">
    <property type="entry name" value="Cadherin_repeat"/>
    <property type="match status" value="3"/>
</dbReference>
<dbReference type="EMBL" id="UYWX01001420">
    <property type="protein sequence ID" value="VDM20970.1"/>
    <property type="molecule type" value="Genomic_DNA"/>
</dbReference>
<dbReference type="PANTHER" id="PTHR24027:SF423">
    <property type="entry name" value="PROTOCADHERIN-16"/>
    <property type="match status" value="1"/>
</dbReference>
<evidence type="ECO:0000256" key="8">
    <source>
        <dbReference type="SAM" id="Phobius"/>
    </source>
</evidence>